<evidence type="ECO:0000256" key="2">
    <source>
        <dbReference type="ARBA" id="ARBA00023306"/>
    </source>
</evidence>
<protein>
    <submittedName>
        <fullName evidence="5">Uncharacterized protein</fullName>
    </submittedName>
</protein>
<dbReference type="GO" id="GO:0032875">
    <property type="term" value="P:regulation of DNA endoreduplication"/>
    <property type="evidence" value="ECO:0007669"/>
    <property type="project" value="InterPro"/>
</dbReference>
<comment type="caution">
    <text evidence="5">The sequence shown here is derived from an EMBL/GenBank/DDBJ whole genome shotgun (WGS) entry which is preliminary data.</text>
</comment>
<keyword evidence="1" id="KW-0649">Protein kinase inhibitor</keyword>
<evidence type="ECO:0000313" key="6">
    <source>
        <dbReference type="Proteomes" id="UP001346149"/>
    </source>
</evidence>
<dbReference type="AlphaFoldDB" id="A0AAN7LMC8"/>
<feature type="signal peptide" evidence="4">
    <location>
        <begin position="1"/>
        <end position="23"/>
    </location>
</feature>
<accession>A0AAN7LMC8</accession>
<dbReference type="Proteomes" id="UP001346149">
    <property type="component" value="Unassembled WGS sequence"/>
</dbReference>
<keyword evidence="2" id="KW-0131">Cell cycle</keyword>
<reference evidence="5 6" key="1">
    <citation type="journal article" date="2023" name="Hortic Res">
        <title>Pangenome of water caltrop reveals structural variations and asymmetric subgenome divergence after allopolyploidization.</title>
        <authorList>
            <person name="Zhang X."/>
            <person name="Chen Y."/>
            <person name="Wang L."/>
            <person name="Yuan Y."/>
            <person name="Fang M."/>
            <person name="Shi L."/>
            <person name="Lu R."/>
            <person name="Comes H.P."/>
            <person name="Ma Y."/>
            <person name="Chen Y."/>
            <person name="Huang G."/>
            <person name="Zhou Y."/>
            <person name="Zheng Z."/>
            <person name="Qiu Y."/>
        </authorList>
    </citation>
    <scope>NUCLEOTIDE SEQUENCE [LARGE SCALE GENOMIC DNA]</scope>
    <source>
        <strain evidence="5">F231</strain>
    </source>
</reference>
<feature type="region of interest" description="Disordered" evidence="3">
    <location>
        <begin position="26"/>
        <end position="144"/>
    </location>
</feature>
<keyword evidence="6" id="KW-1185">Reference proteome</keyword>
<dbReference type="PANTHER" id="PTHR33142:SF104">
    <property type="entry name" value="(RAPE) HYPOTHETICAL PROTEIN"/>
    <property type="match status" value="1"/>
</dbReference>
<evidence type="ECO:0000313" key="5">
    <source>
        <dbReference type="EMBL" id="KAK4788460.1"/>
    </source>
</evidence>
<evidence type="ECO:0000256" key="3">
    <source>
        <dbReference type="SAM" id="MobiDB-lite"/>
    </source>
</evidence>
<evidence type="ECO:0000256" key="1">
    <source>
        <dbReference type="ARBA" id="ARBA00023013"/>
    </source>
</evidence>
<gene>
    <name evidence="5" type="ORF">SAY86_019779</name>
</gene>
<keyword evidence="4" id="KW-0732">Signal</keyword>
<feature type="chain" id="PRO_5042960392" evidence="4">
    <location>
        <begin position="24"/>
        <end position="171"/>
    </location>
</feature>
<sequence>MYCKNTLVNYLCSLHLLVLVTMAEEGGKRSAVAKTRSAKRKRRNTEVNKWNPENQKKKQEKVPSTPPRPSSLPDSTSTTVSSSPEKHQRLEDQGFNLEEPTRGTGGFSTPKSLKYRIPEIGTCPPAPKRQRSADCSQNDSRNRSLSRRRIVFSTRVDLEVFFLLADNTITS</sequence>
<dbReference type="GO" id="GO:0004860">
    <property type="term" value="F:protein kinase inhibitor activity"/>
    <property type="evidence" value="ECO:0007669"/>
    <property type="project" value="UniProtKB-KW"/>
</dbReference>
<proteinExistence type="predicted"/>
<dbReference type="InterPro" id="IPR040389">
    <property type="entry name" value="SMR"/>
</dbReference>
<dbReference type="EMBL" id="JAXQNO010000011">
    <property type="protein sequence ID" value="KAK4788460.1"/>
    <property type="molecule type" value="Genomic_DNA"/>
</dbReference>
<evidence type="ECO:0000256" key="4">
    <source>
        <dbReference type="SAM" id="SignalP"/>
    </source>
</evidence>
<organism evidence="5 6">
    <name type="scientific">Trapa natans</name>
    <name type="common">Water chestnut</name>
    <dbReference type="NCBI Taxonomy" id="22666"/>
    <lineage>
        <taxon>Eukaryota</taxon>
        <taxon>Viridiplantae</taxon>
        <taxon>Streptophyta</taxon>
        <taxon>Embryophyta</taxon>
        <taxon>Tracheophyta</taxon>
        <taxon>Spermatophyta</taxon>
        <taxon>Magnoliopsida</taxon>
        <taxon>eudicotyledons</taxon>
        <taxon>Gunneridae</taxon>
        <taxon>Pentapetalae</taxon>
        <taxon>rosids</taxon>
        <taxon>malvids</taxon>
        <taxon>Myrtales</taxon>
        <taxon>Lythraceae</taxon>
        <taxon>Trapa</taxon>
    </lineage>
</organism>
<dbReference type="PANTHER" id="PTHR33142">
    <property type="entry name" value="CYCLIN-DEPENDENT PROTEIN KINASE INHIBITOR SMR13"/>
    <property type="match status" value="1"/>
</dbReference>
<feature type="compositionally biased region" description="Low complexity" evidence="3">
    <location>
        <begin position="71"/>
        <end position="83"/>
    </location>
</feature>
<name>A0AAN7LMC8_TRANT</name>
<dbReference type="GO" id="GO:0005634">
    <property type="term" value="C:nucleus"/>
    <property type="evidence" value="ECO:0007669"/>
    <property type="project" value="TreeGrafter"/>
</dbReference>